<dbReference type="Proteomes" id="UP000002316">
    <property type="component" value="Chromosome 8"/>
</dbReference>
<proteinExistence type="predicted"/>
<dbReference type="AlphaFoldDB" id="C9ZUY9"/>
<reference evidence="2" key="1">
    <citation type="journal article" date="2010" name="PLoS Negl. Trop. Dis.">
        <title>The genome sequence of Trypanosoma brucei gambiense, causative agent of chronic human african trypanosomiasis.</title>
        <authorList>
            <person name="Jackson A.P."/>
            <person name="Sanders M."/>
            <person name="Berry A."/>
            <person name="McQuillan J."/>
            <person name="Aslett M.A."/>
            <person name="Quail M.A."/>
            <person name="Chukualim B."/>
            <person name="Capewell P."/>
            <person name="MacLeod A."/>
            <person name="Melville S.E."/>
            <person name="Gibson W."/>
            <person name="Barry J.D."/>
            <person name="Berriman M."/>
            <person name="Hertz-Fowler C."/>
        </authorList>
    </citation>
    <scope>NUCLEOTIDE SEQUENCE [LARGE SCALE GENOMIC DNA]</scope>
    <source>
        <strain evidence="2">MHOM/CI/86/DAL972</strain>
    </source>
</reference>
<accession>C9ZUY9</accession>
<dbReference type="EMBL" id="FN554971">
    <property type="protein sequence ID" value="CBH13227.1"/>
    <property type="molecule type" value="Genomic_DNA"/>
</dbReference>
<protein>
    <submittedName>
        <fullName evidence="1">Uncharacterized protein</fullName>
    </submittedName>
</protein>
<dbReference type="KEGG" id="tbg:TbgDal_VIII1740"/>
<name>C9ZUY9_TRYB9</name>
<evidence type="ECO:0000313" key="1">
    <source>
        <dbReference type="EMBL" id="CBH13227.1"/>
    </source>
</evidence>
<sequence length="114" mass="13377">MKEEMSPFLVSPRSVSLQPRRRQRRFTKCDDMRLGEKQINKFVPSPDARTSTYLSSPFSPPFRHNLFQFSPLHLPYSSFFIFPSFTFHPPFSLYTPSFSPLPSPFYFILLLPPP</sequence>
<evidence type="ECO:0000313" key="2">
    <source>
        <dbReference type="Proteomes" id="UP000002316"/>
    </source>
</evidence>
<dbReference type="GeneID" id="23863341"/>
<gene>
    <name evidence="1" type="ORF">TbgDal_VIII1740</name>
</gene>
<organism evidence="1 2">
    <name type="scientific">Trypanosoma brucei gambiense (strain MHOM/CI/86/DAL972)</name>
    <dbReference type="NCBI Taxonomy" id="679716"/>
    <lineage>
        <taxon>Eukaryota</taxon>
        <taxon>Discoba</taxon>
        <taxon>Euglenozoa</taxon>
        <taxon>Kinetoplastea</taxon>
        <taxon>Metakinetoplastina</taxon>
        <taxon>Trypanosomatida</taxon>
        <taxon>Trypanosomatidae</taxon>
        <taxon>Trypanosoma</taxon>
    </lineage>
</organism>
<dbReference type="RefSeq" id="XP_011775504.1">
    <property type="nucleotide sequence ID" value="XM_011777202.1"/>
</dbReference>